<evidence type="ECO:0000256" key="5">
    <source>
        <dbReference type="ARBA" id="ARBA00023002"/>
    </source>
</evidence>
<keyword evidence="3" id="KW-0001">2Fe-2S</keyword>
<reference evidence="10" key="1">
    <citation type="submission" date="2019-09" db="EMBL/GenBank/DDBJ databases">
        <authorList>
            <person name="Teo W.F.A."/>
            <person name="Duangmal K."/>
        </authorList>
    </citation>
    <scope>NUCLEOTIDE SEQUENCE [LARGE SCALE GENOMIC DNA]</scope>
    <source>
        <strain evidence="10">K81G1</strain>
    </source>
</reference>
<proteinExistence type="predicted"/>
<organism evidence="10 11">
    <name type="scientific">Amycolatopsis acidicola</name>
    <dbReference type="NCBI Taxonomy" id="2596893"/>
    <lineage>
        <taxon>Bacteria</taxon>
        <taxon>Bacillati</taxon>
        <taxon>Actinomycetota</taxon>
        <taxon>Actinomycetes</taxon>
        <taxon>Pseudonocardiales</taxon>
        <taxon>Pseudonocardiaceae</taxon>
        <taxon>Amycolatopsis</taxon>
    </lineage>
</organism>
<evidence type="ECO:0000256" key="3">
    <source>
        <dbReference type="ARBA" id="ARBA00022714"/>
    </source>
</evidence>
<dbReference type="SUPFAM" id="SSF52343">
    <property type="entry name" value="Ferredoxin reductase-like, C-terminal NADP-linked domain"/>
    <property type="match status" value="1"/>
</dbReference>
<dbReference type="CDD" id="cd06185">
    <property type="entry name" value="PDR_like"/>
    <property type="match status" value="1"/>
</dbReference>
<keyword evidence="11" id="KW-1185">Reference proteome</keyword>
<keyword evidence="7" id="KW-0411">Iron-sulfur</keyword>
<dbReference type="InterPro" id="IPR036010">
    <property type="entry name" value="2Fe-2S_ferredoxin-like_sf"/>
</dbReference>
<evidence type="ECO:0000313" key="11">
    <source>
        <dbReference type="Proteomes" id="UP000319769"/>
    </source>
</evidence>
<dbReference type="OrthoDB" id="3807506at2"/>
<evidence type="ECO:0000256" key="6">
    <source>
        <dbReference type="ARBA" id="ARBA00023004"/>
    </source>
</evidence>
<dbReference type="PRINTS" id="PR00409">
    <property type="entry name" value="PHDIOXRDTASE"/>
</dbReference>
<dbReference type="InterPro" id="IPR017938">
    <property type="entry name" value="Riboflavin_synthase-like_b-brl"/>
</dbReference>
<comment type="cofactor">
    <cofactor evidence="1">
        <name>FAD</name>
        <dbReference type="ChEBI" id="CHEBI:57692"/>
    </cofactor>
</comment>
<dbReference type="Gene3D" id="2.40.30.10">
    <property type="entry name" value="Translation factors"/>
    <property type="match status" value="1"/>
</dbReference>
<dbReference type="PANTHER" id="PTHR47354">
    <property type="entry name" value="NADH OXIDOREDUCTASE HCR"/>
    <property type="match status" value="1"/>
</dbReference>
<evidence type="ECO:0000256" key="7">
    <source>
        <dbReference type="ARBA" id="ARBA00023014"/>
    </source>
</evidence>
<dbReference type="GO" id="GO:0016491">
    <property type="term" value="F:oxidoreductase activity"/>
    <property type="evidence" value="ECO:0007669"/>
    <property type="project" value="UniProtKB-KW"/>
</dbReference>
<name>A0A5N0VG11_9PSEU</name>
<dbReference type="InterPro" id="IPR050415">
    <property type="entry name" value="MRET"/>
</dbReference>
<evidence type="ECO:0000259" key="8">
    <source>
        <dbReference type="PROSITE" id="PS51085"/>
    </source>
</evidence>
<evidence type="ECO:0000256" key="4">
    <source>
        <dbReference type="ARBA" id="ARBA00022723"/>
    </source>
</evidence>
<dbReference type="GO" id="GO:0046872">
    <property type="term" value="F:metal ion binding"/>
    <property type="evidence" value="ECO:0007669"/>
    <property type="project" value="UniProtKB-KW"/>
</dbReference>
<keyword evidence="4" id="KW-0479">Metal-binding</keyword>
<dbReference type="PANTHER" id="PTHR47354:SF1">
    <property type="entry name" value="CARNITINE MONOOXYGENASE REDUCTASE SUBUNIT"/>
    <property type="match status" value="1"/>
</dbReference>
<dbReference type="PROSITE" id="PS00197">
    <property type="entry name" value="2FE2S_FER_1"/>
    <property type="match status" value="1"/>
</dbReference>
<dbReference type="PROSITE" id="PS51085">
    <property type="entry name" value="2FE2S_FER_2"/>
    <property type="match status" value="1"/>
</dbReference>
<dbReference type="AlphaFoldDB" id="A0A5N0VG11"/>
<dbReference type="SUPFAM" id="SSF63380">
    <property type="entry name" value="Riboflavin synthase domain-like"/>
    <property type="match status" value="1"/>
</dbReference>
<evidence type="ECO:0000256" key="1">
    <source>
        <dbReference type="ARBA" id="ARBA00001974"/>
    </source>
</evidence>
<sequence length="326" mass="35459">MLSSTSEAQDARAQAGSVLRVVVHSVHNASSGVRALMLRPESGTSLPAWEPGSHIDVYVPGVGPRQYSLCGDPRVRDEWTIAVQLEADGRGGSSWMHRAEPGLVLEVGVPRNQFPLVDADSYYFIAGGIGITPLLAMVRTLPEHKPWKLLYGGRSLSSMAFAEDLRTYADDRVVLHPQDTHGLLDIAQFTALLEAGDAVYACGPPAMLRAVEEQSENWPRGVLHIERFAPQEQPASQSGSFEVVLARSNKSVRVESEETIVQALSRIGVSVTTVCQEGVCGTCETAVLQGIPEHRDSVLSEEERLESQTMMLCCSRAVSERLILDL</sequence>
<dbReference type="InterPro" id="IPR001041">
    <property type="entry name" value="2Fe-2S_ferredoxin-type"/>
</dbReference>
<dbReference type="CDD" id="cd00207">
    <property type="entry name" value="fer2"/>
    <property type="match status" value="1"/>
</dbReference>
<dbReference type="SUPFAM" id="SSF54292">
    <property type="entry name" value="2Fe-2S ferredoxin-like"/>
    <property type="match status" value="1"/>
</dbReference>
<dbReference type="InterPro" id="IPR006058">
    <property type="entry name" value="2Fe2S_fd_BS"/>
</dbReference>
<dbReference type="GO" id="GO:0051537">
    <property type="term" value="F:2 iron, 2 sulfur cluster binding"/>
    <property type="evidence" value="ECO:0007669"/>
    <property type="project" value="UniProtKB-KW"/>
</dbReference>
<dbReference type="Gene3D" id="3.40.50.80">
    <property type="entry name" value="Nucleotide-binding domain of ferredoxin-NADP reductase (FNR) module"/>
    <property type="match status" value="1"/>
</dbReference>
<dbReference type="Gene3D" id="3.10.20.30">
    <property type="match status" value="1"/>
</dbReference>
<dbReference type="PROSITE" id="PS51384">
    <property type="entry name" value="FAD_FR"/>
    <property type="match status" value="1"/>
</dbReference>
<dbReference type="Proteomes" id="UP000319769">
    <property type="component" value="Unassembled WGS sequence"/>
</dbReference>
<keyword evidence="6" id="KW-0408">Iron</keyword>
<dbReference type="InterPro" id="IPR012675">
    <property type="entry name" value="Beta-grasp_dom_sf"/>
</dbReference>
<feature type="domain" description="2Fe-2S ferredoxin-type" evidence="8">
    <location>
        <begin position="241"/>
        <end position="326"/>
    </location>
</feature>
<protein>
    <submittedName>
        <fullName evidence="10">Oxidoreductase</fullName>
    </submittedName>
</protein>
<dbReference type="Pfam" id="PF00111">
    <property type="entry name" value="Fer2"/>
    <property type="match status" value="1"/>
</dbReference>
<gene>
    <name evidence="10" type="ORF">FPZ12_008475</name>
</gene>
<dbReference type="InterPro" id="IPR039261">
    <property type="entry name" value="FNR_nucleotide-bd"/>
</dbReference>
<dbReference type="InterPro" id="IPR017927">
    <property type="entry name" value="FAD-bd_FR_type"/>
</dbReference>
<accession>A0A5N0VG11</accession>
<evidence type="ECO:0000256" key="2">
    <source>
        <dbReference type="ARBA" id="ARBA00022630"/>
    </source>
</evidence>
<dbReference type="EMBL" id="VMNW02000008">
    <property type="protein sequence ID" value="KAA9164080.1"/>
    <property type="molecule type" value="Genomic_DNA"/>
</dbReference>
<dbReference type="InterPro" id="IPR001433">
    <property type="entry name" value="OxRdtase_FAD/NAD-bd"/>
</dbReference>
<keyword evidence="2" id="KW-0285">Flavoprotein</keyword>
<dbReference type="Pfam" id="PF00175">
    <property type="entry name" value="NAD_binding_1"/>
    <property type="match status" value="1"/>
</dbReference>
<evidence type="ECO:0000313" key="10">
    <source>
        <dbReference type="EMBL" id="KAA9164080.1"/>
    </source>
</evidence>
<evidence type="ECO:0000259" key="9">
    <source>
        <dbReference type="PROSITE" id="PS51384"/>
    </source>
</evidence>
<feature type="domain" description="FAD-binding FR-type" evidence="9">
    <location>
        <begin position="16"/>
        <end position="117"/>
    </location>
</feature>
<keyword evidence="5" id="KW-0560">Oxidoreductase</keyword>
<comment type="caution">
    <text evidence="10">The sequence shown here is derived from an EMBL/GenBank/DDBJ whole genome shotgun (WGS) entry which is preliminary data.</text>
</comment>